<evidence type="ECO:0000313" key="2">
    <source>
        <dbReference type="EMBL" id="MBJ6123565.1"/>
    </source>
</evidence>
<keyword evidence="3" id="KW-1185">Reference proteome</keyword>
<dbReference type="Proteomes" id="UP000640426">
    <property type="component" value="Unassembled WGS sequence"/>
</dbReference>
<comment type="caution">
    <text evidence="2">The sequence shown here is derived from an EMBL/GenBank/DDBJ whole genome shotgun (WGS) entry which is preliminary data.</text>
</comment>
<evidence type="ECO:0000259" key="1">
    <source>
        <dbReference type="Pfam" id="PF07238"/>
    </source>
</evidence>
<feature type="domain" description="PilZ" evidence="1">
    <location>
        <begin position="10"/>
        <end position="88"/>
    </location>
</feature>
<dbReference type="InterPro" id="IPR009875">
    <property type="entry name" value="PilZ_domain"/>
</dbReference>
<evidence type="ECO:0000313" key="3">
    <source>
        <dbReference type="Proteomes" id="UP000640426"/>
    </source>
</evidence>
<name>A0ABS0XU41_9SPHN</name>
<protein>
    <submittedName>
        <fullName evidence="2">PilZ domain-containing protein</fullName>
    </submittedName>
</protein>
<gene>
    <name evidence="2" type="ORF">JAO74_17440</name>
</gene>
<sequence length="115" mass="12704">MTDDPLHGRDKRSSVIIRAAVVLDGIVVERRVRNLSLHGACVDNQDDIRKGQTVYVSMGTLDHLAAEVMWTTPQLAGLRFHLAIDLEAARKPRGSGTTVKAGWMVDVNHAYRGRT</sequence>
<dbReference type="Pfam" id="PF07238">
    <property type="entry name" value="PilZ"/>
    <property type="match status" value="1"/>
</dbReference>
<proteinExistence type="predicted"/>
<dbReference type="EMBL" id="JAELXS010000016">
    <property type="protein sequence ID" value="MBJ6123565.1"/>
    <property type="molecule type" value="Genomic_DNA"/>
</dbReference>
<dbReference type="SUPFAM" id="SSF141371">
    <property type="entry name" value="PilZ domain-like"/>
    <property type="match status" value="1"/>
</dbReference>
<organism evidence="2 3">
    <name type="scientific">Sphingomonas mollis</name>
    <dbReference type="NCBI Taxonomy" id="2795726"/>
    <lineage>
        <taxon>Bacteria</taxon>
        <taxon>Pseudomonadati</taxon>
        <taxon>Pseudomonadota</taxon>
        <taxon>Alphaproteobacteria</taxon>
        <taxon>Sphingomonadales</taxon>
        <taxon>Sphingomonadaceae</taxon>
        <taxon>Sphingomonas</taxon>
    </lineage>
</organism>
<dbReference type="RefSeq" id="WP_199041234.1">
    <property type="nucleotide sequence ID" value="NZ_JAELXS010000016.1"/>
</dbReference>
<accession>A0ABS0XU41</accession>
<reference evidence="3" key="1">
    <citation type="submission" date="2020-12" db="EMBL/GenBank/DDBJ databases">
        <title>Hymenobacter sp.</title>
        <authorList>
            <person name="Kim M.K."/>
        </authorList>
    </citation>
    <scope>NUCLEOTIDE SEQUENCE [LARGE SCALE GENOMIC DNA]</scope>
    <source>
        <strain evidence="3">BT553</strain>
    </source>
</reference>